<keyword evidence="2" id="KW-1185">Reference proteome</keyword>
<evidence type="ECO:0008006" key="3">
    <source>
        <dbReference type="Google" id="ProtNLM"/>
    </source>
</evidence>
<comment type="caution">
    <text evidence="1">The sequence shown here is derived from an EMBL/GenBank/DDBJ whole genome shotgun (WGS) entry which is preliminary data.</text>
</comment>
<dbReference type="EMBL" id="VJOY01000015">
    <property type="protein sequence ID" value="TRX73401.1"/>
    <property type="molecule type" value="Genomic_DNA"/>
</dbReference>
<dbReference type="RefSeq" id="WP_143489669.1">
    <property type="nucleotide sequence ID" value="NZ_VJOY01000015.1"/>
</dbReference>
<organism evidence="1 2">
    <name type="scientific">Pseudomonas mangiferae</name>
    <dbReference type="NCBI Taxonomy" id="2593654"/>
    <lineage>
        <taxon>Bacteria</taxon>
        <taxon>Pseudomonadati</taxon>
        <taxon>Pseudomonadota</taxon>
        <taxon>Gammaproteobacteria</taxon>
        <taxon>Pseudomonadales</taxon>
        <taxon>Pseudomonadaceae</taxon>
        <taxon>Pseudomonas</taxon>
    </lineage>
</organism>
<accession>A0A553GV86</accession>
<evidence type="ECO:0000313" key="2">
    <source>
        <dbReference type="Proteomes" id="UP000315235"/>
    </source>
</evidence>
<reference evidence="1 2" key="1">
    <citation type="submission" date="2019-07" db="EMBL/GenBank/DDBJ databases">
        <title>Pseudomonas mangiferae sp. nov., isolated from bark of mango tree in Thailand.</title>
        <authorList>
            <person name="Srisuk N."/>
            <person name="Anurat P."/>
        </authorList>
    </citation>
    <scope>NUCLEOTIDE SEQUENCE [LARGE SCALE GENOMIC DNA]</scope>
    <source>
        <strain evidence="1 2">DMKU_BBB3-04</strain>
    </source>
</reference>
<evidence type="ECO:0000313" key="1">
    <source>
        <dbReference type="EMBL" id="TRX73401.1"/>
    </source>
</evidence>
<dbReference type="Proteomes" id="UP000315235">
    <property type="component" value="Unassembled WGS sequence"/>
</dbReference>
<dbReference type="SUPFAM" id="SSF69322">
    <property type="entry name" value="Tricorn protease domain 2"/>
    <property type="match status" value="1"/>
</dbReference>
<dbReference type="AlphaFoldDB" id="A0A553GV86"/>
<name>A0A553GV86_9PSED</name>
<gene>
    <name evidence="1" type="ORF">FM069_17510</name>
</gene>
<dbReference type="InterPro" id="IPR015943">
    <property type="entry name" value="WD40/YVTN_repeat-like_dom_sf"/>
</dbReference>
<sequence>MRIGILFFTIVGLAGCQTDKLAVMDQRLAAPRLISRGSIAVDASAEKLRVDENGRYFLVESSSGRVDLYEVENLNEITTFRAVGDFPSINGSGFIDSNSYFVGYIDGKQGALRTFVKVLQVEPEKLLYEHVFDVGADVPVDANVDYIAYRKSLIDWRKENSALDVWSAHPGYSGIYKLTDSGRVFTSNLLEKTLLLHNPRTDQRIYWSADIKPFDAAITRSEKHVIAIDDTGSCKVWRIPEVEPLGRCGWGALSAHKRGHVVVAPHAEQFAVSVDNQVRVYSLEPLMLLNEFVMPAAVTALILADEGRVAVADEQGNLEVWDAETARVLGRVRLPYIADLAFPTRDRLLALVPEDGQYSVFTYDIPPNSHL</sequence>
<dbReference type="Gene3D" id="2.130.10.10">
    <property type="entry name" value="YVTN repeat-like/Quinoprotein amine dehydrogenase"/>
    <property type="match status" value="1"/>
</dbReference>
<protein>
    <recommendedName>
        <fullName evidence="3">WD40 repeat domain-containing protein</fullName>
    </recommendedName>
</protein>
<dbReference type="PROSITE" id="PS51257">
    <property type="entry name" value="PROKAR_LIPOPROTEIN"/>
    <property type="match status" value="1"/>
</dbReference>
<proteinExistence type="predicted"/>